<dbReference type="Pfam" id="PF00481">
    <property type="entry name" value="PP2C"/>
    <property type="match status" value="1"/>
</dbReference>
<evidence type="ECO:0000256" key="2">
    <source>
        <dbReference type="SAM" id="SignalP"/>
    </source>
</evidence>
<dbReference type="Gene3D" id="3.60.40.10">
    <property type="entry name" value="PPM-type phosphatase domain"/>
    <property type="match status" value="1"/>
</dbReference>
<comment type="caution">
    <text evidence="4">The sequence shown here is derived from an EMBL/GenBank/DDBJ whole genome shotgun (WGS) entry which is preliminary data.</text>
</comment>
<dbReference type="SUPFAM" id="SSF81606">
    <property type="entry name" value="PP2C-like"/>
    <property type="match status" value="1"/>
</dbReference>
<organism evidence="4 5">
    <name type="scientific">Polarella glacialis</name>
    <name type="common">Dinoflagellate</name>
    <dbReference type="NCBI Taxonomy" id="89957"/>
    <lineage>
        <taxon>Eukaryota</taxon>
        <taxon>Sar</taxon>
        <taxon>Alveolata</taxon>
        <taxon>Dinophyceae</taxon>
        <taxon>Suessiales</taxon>
        <taxon>Suessiaceae</taxon>
        <taxon>Polarella</taxon>
    </lineage>
</organism>
<dbReference type="InterPro" id="IPR036457">
    <property type="entry name" value="PPM-type-like_dom_sf"/>
</dbReference>
<dbReference type="Proteomes" id="UP000626109">
    <property type="component" value="Unassembled WGS sequence"/>
</dbReference>
<feature type="signal peptide" evidence="2">
    <location>
        <begin position="1"/>
        <end position="23"/>
    </location>
</feature>
<evidence type="ECO:0000313" key="4">
    <source>
        <dbReference type="EMBL" id="CAE8696301.1"/>
    </source>
</evidence>
<dbReference type="PROSITE" id="PS51746">
    <property type="entry name" value="PPM_2"/>
    <property type="match status" value="1"/>
</dbReference>
<dbReference type="SMART" id="SM00332">
    <property type="entry name" value="PP2Cc"/>
    <property type="match status" value="1"/>
</dbReference>
<protein>
    <recommendedName>
        <fullName evidence="3">PPM-type phosphatase domain-containing protein</fullName>
    </recommendedName>
</protein>
<feature type="chain" id="PRO_5033007699" description="PPM-type phosphatase domain-containing protein" evidence="2">
    <location>
        <begin position="24"/>
        <end position="683"/>
    </location>
</feature>
<dbReference type="CDD" id="cd00143">
    <property type="entry name" value="PP2Cc"/>
    <property type="match status" value="1"/>
</dbReference>
<sequence length="683" mass="73300">MCLYIRLSIYIYICLTTSVVLNALQHGRWCAEDSQTPSGSTGTFVIVKTPSQPGGQYKLRVGNIGDSRVILGHADGTIFKGPGTDFGLTTDHKPDLGSERERIERCGGTVQDVMGVSRVNGDLAVSRAFGDSQHKLTGGPSQEDHPVSASPELDHFECGPTDFLLLVCDGISEGSFPNPEVVKLAAEKLKPNADGFVDIAKACAAVCHEALRCGSKDNLSCMIVLLGGGELPGPTMELLPGPFEAPKHAGYRKAYTAMSDHASLSLAQTLELRYSMVQKELQAEDEDGADDGEKKERTPEILGSSVSDLRAELQFFTTGPPADLAPGSEERVAWFNDWLEEKARSEGAGAEGEGGGEGDGSAMSRDQLLDMLHNHPRLLAMAESQGLLNSREAADAGAEQSCRSVRVAPYAELRPAVESHQALKWDDRLAEVCGTEGVVIRDDETDGTSQVRFPPPLGFKAWLPTNMLHEFSRNRSVKIASVEDLRPAVEAHAALKWDERLASAGGQEGLVLHDDETDGTSQVRFPSLGFTAWFPTSTPQVMFSITITPVLLMQSVLSARTEGRALTRADSMDGSQAVCITVLGGPKGISDKFKATVRAAFKAEAVTLLEVSLGPFEEMAHACVAHLRIEDDAGRYRAAVTDLLRLGRVGYEQLLVAADKALHGWPATTGLGAPKSKSIVAHR</sequence>
<feature type="domain" description="PPM-type phosphatase" evidence="3">
    <location>
        <begin position="1"/>
        <end position="226"/>
    </location>
</feature>
<feature type="non-terminal residue" evidence="4">
    <location>
        <position position="1"/>
    </location>
</feature>
<evidence type="ECO:0000313" key="5">
    <source>
        <dbReference type="Proteomes" id="UP000626109"/>
    </source>
</evidence>
<gene>
    <name evidence="4" type="ORF">PGLA2088_LOCUS29772</name>
</gene>
<name>A0A813K3X8_POLGL</name>
<evidence type="ECO:0000256" key="1">
    <source>
        <dbReference type="SAM" id="MobiDB-lite"/>
    </source>
</evidence>
<dbReference type="InterPro" id="IPR015655">
    <property type="entry name" value="PP2C"/>
</dbReference>
<proteinExistence type="predicted"/>
<evidence type="ECO:0000259" key="3">
    <source>
        <dbReference type="PROSITE" id="PS51746"/>
    </source>
</evidence>
<dbReference type="EMBL" id="CAJNNW010028484">
    <property type="protein sequence ID" value="CAE8696301.1"/>
    <property type="molecule type" value="Genomic_DNA"/>
</dbReference>
<dbReference type="InterPro" id="IPR001932">
    <property type="entry name" value="PPM-type_phosphatase-like_dom"/>
</dbReference>
<keyword evidence="2" id="KW-0732">Signal</keyword>
<dbReference type="AlphaFoldDB" id="A0A813K3X8"/>
<accession>A0A813K3X8</accession>
<dbReference type="PANTHER" id="PTHR47992">
    <property type="entry name" value="PROTEIN PHOSPHATASE"/>
    <property type="match status" value="1"/>
</dbReference>
<feature type="region of interest" description="Disordered" evidence="1">
    <location>
        <begin position="131"/>
        <end position="150"/>
    </location>
</feature>
<reference evidence="4" key="1">
    <citation type="submission" date="2021-02" db="EMBL/GenBank/DDBJ databases">
        <authorList>
            <person name="Dougan E. K."/>
            <person name="Rhodes N."/>
            <person name="Thang M."/>
            <person name="Chan C."/>
        </authorList>
    </citation>
    <scope>NUCLEOTIDE SEQUENCE</scope>
</reference>
<dbReference type="GO" id="GO:0004722">
    <property type="term" value="F:protein serine/threonine phosphatase activity"/>
    <property type="evidence" value="ECO:0007669"/>
    <property type="project" value="InterPro"/>
</dbReference>